<evidence type="ECO:0000313" key="1">
    <source>
        <dbReference type="EMBL" id="WAH44167.1"/>
    </source>
</evidence>
<gene>
    <name evidence="1" type="ORF">NZD89_12760</name>
</gene>
<dbReference type="RefSeq" id="WP_268008063.1">
    <property type="nucleotide sequence ID" value="NZ_BSUT01000001.1"/>
</dbReference>
<protein>
    <submittedName>
        <fullName evidence="1">Uncharacterized protein</fullName>
    </submittedName>
</protein>
<sequence>MNHTDENAPLNKARSCQIARHEVNSIAEADFQVDPTSGSYIAPFLRFLDEAHVGMVRVNLETAGVEYLRRVSRHRHEKCLEGHPRV</sequence>
<evidence type="ECO:0000313" key="2">
    <source>
        <dbReference type="Proteomes" id="UP001164761"/>
    </source>
</evidence>
<reference evidence="1" key="1">
    <citation type="submission" date="2022-08" db="EMBL/GenBank/DDBJ databases">
        <title>Alicyclobacillus fastidiosus DSM 17978, complete genome.</title>
        <authorList>
            <person name="Wang Q."/>
            <person name="Cai R."/>
            <person name="Wang Z."/>
        </authorList>
    </citation>
    <scope>NUCLEOTIDE SEQUENCE</scope>
    <source>
        <strain evidence="1">DSM 17978</strain>
    </source>
</reference>
<name>A0ABY6ZP00_9BACL</name>
<proteinExistence type="predicted"/>
<organism evidence="1 2">
    <name type="scientific">Alicyclobacillus fastidiosus</name>
    <dbReference type="NCBI Taxonomy" id="392011"/>
    <lineage>
        <taxon>Bacteria</taxon>
        <taxon>Bacillati</taxon>
        <taxon>Bacillota</taxon>
        <taxon>Bacilli</taxon>
        <taxon>Bacillales</taxon>
        <taxon>Alicyclobacillaceae</taxon>
        <taxon>Alicyclobacillus</taxon>
    </lineage>
</organism>
<keyword evidence="2" id="KW-1185">Reference proteome</keyword>
<accession>A0ABY6ZP00</accession>
<dbReference type="EMBL" id="CP104067">
    <property type="protein sequence ID" value="WAH44167.1"/>
    <property type="molecule type" value="Genomic_DNA"/>
</dbReference>
<dbReference type="Proteomes" id="UP001164761">
    <property type="component" value="Chromosome"/>
</dbReference>